<dbReference type="PANTHER" id="PTHR37316:SF2">
    <property type="entry name" value="TEICHOIC ACID RIBITOL-PHOSPHATE POLYMERASE TARK"/>
    <property type="match status" value="1"/>
</dbReference>
<reference evidence="1 2" key="1">
    <citation type="journal article" date="2023" name="Microbiol. Resour. Announc.">
        <title>Complete Genome Sequence of Imperialibacter roseus strain P4T.</title>
        <authorList>
            <person name="Tizabi D.R."/>
            <person name="Bachvaroff T."/>
            <person name="Hill R.T."/>
        </authorList>
    </citation>
    <scope>NUCLEOTIDE SEQUENCE [LARGE SCALE GENOMIC DNA]</scope>
    <source>
        <strain evidence="1 2">P4T</strain>
    </source>
</reference>
<evidence type="ECO:0000313" key="1">
    <source>
        <dbReference type="EMBL" id="WOK09706.1"/>
    </source>
</evidence>
<evidence type="ECO:0000313" key="2">
    <source>
        <dbReference type="Proteomes" id="UP001302349"/>
    </source>
</evidence>
<dbReference type="PANTHER" id="PTHR37316">
    <property type="entry name" value="TEICHOIC ACID GLYCEROL-PHOSPHATE PRIMASE"/>
    <property type="match status" value="1"/>
</dbReference>
<name>A0ABZ0IY37_9BACT</name>
<dbReference type="Proteomes" id="UP001302349">
    <property type="component" value="Chromosome"/>
</dbReference>
<dbReference type="Gene3D" id="3.40.50.12580">
    <property type="match status" value="1"/>
</dbReference>
<organism evidence="1 2">
    <name type="scientific">Imperialibacter roseus</name>
    <dbReference type="NCBI Taxonomy" id="1324217"/>
    <lineage>
        <taxon>Bacteria</taxon>
        <taxon>Pseudomonadati</taxon>
        <taxon>Bacteroidota</taxon>
        <taxon>Cytophagia</taxon>
        <taxon>Cytophagales</taxon>
        <taxon>Flammeovirgaceae</taxon>
        <taxon>Imperialibacter</taxon>
    </lineage>
</organism>
<protein>
    <submittedName>
        <fullName evidence="1">CDP-glycerol glycerophosphotransferase family protein</fullName>
    </submittedName>
</protein>
<dbReference type="InterPro" id="IPR007554">
    <property type="entry name" value="Glycerophosphate_synth"/>
</dbReference>
<dbReference type="RefSeq" id="WP_317492313.1">
    <property type="nucleotide sequence ID" value="NZ_CP136051.1"/>
</dbReference>
<proteinExistence type="predicted"/>
<dbReference type="Pfam" id="PF04464">
    <property type="entry name" value="Glyphos_transf"/>
    <property type="match status" value="1"/>
</dbReference>
<dbReference type="InterPro" id="IPR051612">
    <property type="entry name" value="Teichoic_Acid_Biosynth"/>
</dbReference>
<gene>
    <name evidence="1" type="ORF">RT717_13770</name>
</gene>
<dbReference type="SUPFAM" id="SSF53756">
    <property type="entry name" value="UDP-Glycosyltransferase/glycogen phosphorylase"/>
    <property type="match status" value="1"/>
</dbReference>
<keyword evidence="2" id="KW-1185">Reference proteome</keyword>
<dbReference type="EMBL" id="CP136051">
    <property type="protein sequence ID" value="WOK09706.1"/>
    <property type="molecule type" value="Genomic_DNA"/>
</dbReference>
<dbReference type="InterPro" id="IPR043148">
    <property type="entry name" value="TagF_C"/>
</dbReference>
<sequence length="358" mass="40850">MKLSEYLLTSPYYLFWKVKKLFDSSNPVIDFYIGEMMDYFIMEPVIRKFPQSRIVAKNAHIKKELESLGVAAISWPSFPDVVIMARHAMHEFPIDNVIKIGMAHGVYQFKKFIKAKKYNVFQRFFMTSQEHKLMAEKIGVKCGVAIGCPKLDQAFNGEIDDTYLEELRKSLHLDPAKPTVMFSATWDKSGMSAVHLWHERIEELSDTYNVMVTLHPFMSKRYRDSIRGKKSIVYIDSYNTVPYLMLSDVLVSDTSSIIGEYCAFNKPIVSFKVDTGARLTEDIKELISSISISVQSFDEAKIAIEESLNNDTLGEAREAANKKFFYALDGRAADRAAEEILKVLQENNLHTGTSLVQV</sequence>
<accession>A0ABZ0IY37</accession>